<organism evidence="2">
    <name type="scientific">Neobacillus citreus</name>
    <dbReference type="NCBI Taxonomy" id="2833578"/>
    <lineage>
        <taxon>Bacteria</taxon>
        <taxon>Bacillati</taxon>
        <taxon>Bacillota</taxon>
        <taxon>Bacilli</taxon>
        <taxon>Bacillales</taxon>
        <taxon>Bacillaceae</taxon>
        <taxon>Neobacillus</taxon>
    </lineage>
</organism>
<protein>
    <recommendedName>
        <fullName evidence="3">Spore coat protein</fullName>
    </recommendedName>
</protein>
<proteinExistence type="predicted"/>
<feature type="compositionally biased region" description="Low complexity" evidence="1">
    <location>
        <begin position="128"/>
        <end position="137"/>
    </location>
</feature>
<sequence length="406" mass="44355">MSYSNGNGYDYCNGCYKQKQFCTCPTSYSSDLVIPEEPCNQTFTEHNPSCQSIGEQEQQQKQEQGGLEQTQGPQTQGPQLQDQIQEGQRQGPQSQEQTQGPQTQGNQTEDQHQTQGSQVQAQTEDQDQTQGPQLQLQRHGDQTMTNNQTISTPIDVDGVTLNVKCGDCQPIIFPDFEFFKKRKNRKRCERGCHVMENCDCGQCNEDSCCNCCVRNLANLLNSVRQLQATATVSNPIDIFFSVSSTLSNPATGQIITNVVDCSTVSFRSPATAVPNTRVQLCDVAGFCVANTSPDVFQFLLDQINATAPVTEDDDCSKNQPCICPSCAEGIGQELMCAASFGLQVNIFIRGLVTNPTTPLPNYVLAVRDCLVFLGNAPINPTEICVFSLCAITGFTVPPQTIPAPTI</sequence>
<evidence type="ECO:0000256" key="1">
    <source>
        <dbReference type="SAM" id="MobiDB-lite"/>
    </source>
</evidence>
<feature type="compositionally biased region" description="Polar residues" evidence="1">
    <location>
        <begin position="113"/>
        <end position="123"/>
    </location>
</feature>
<name>A0A942YBQ1_9BACI</name>
<accession>A0A942YBQ1</accession>
<reference evidence="2" key="1">
    <citation type="submission" date="2021-05" db="EMBL/GenBank/DDBJ databases">
        <title>Novel Bacillus species.</title>
        <authorList>
            <person name="Liu G."/>
        </authorList>
    </citation>
    <scope>NUCLEOTIDE SEQUENCE</scope>
    <source>
        <strain evidence="2">FJAT-50051</strain>
    </source>
</reference>
<evidence type="ECO:0008006" key="3">
    <source>
        <dbReference type="Google" id="ProtNLM"/>
    </source>
</evidence>
<evidence type="ECO:0000313" key="2">
    <source>
        <dbReference type="EMBL" id="MBS4185766.1"/>
    </source>
</evidence>
<gene>
    <name evidence="2" type="ORF">KHB02_30730</name>
</gene>
<dbReference type="AlphaFoldDB" id="A0A942YBQ1"/>
<comment type="caution">
    <text evidence="2">The sequence shown here is derived from an EMBL/GenBank/DDBJ whole genome shotgun (WGS) entry which is preliminary data.</text>
</comment>
<feature type="compositionally biased region" description="Low complexity" evidence="1">
    <location>
        <begin position="51"/>
        <end position="108"/>
    </location>
</feature>
<dbReference type="EMBL" id="JAGYPE010000006">
    <property type="protein sequence ID" value="MBS4185766.1"/>
    <property type="molecule type" value="Genomic_DNA"/>
</dbReference>
<feature type="region of interest" description="Disordered" evidence="1">
    <location>
        <begin position="45"/>
        <end position="152"/>
    </location>
</feature>
<feature type="compositionally biased region" description="Polar residues" evidence="1">
    <location>
        <begin position="142"/>
        <end position="152"/>
    </location>
</feature>